<dbReference type="OrthoDB" id="2506821at2"/>
<evidence type="ECO:0000256" key="3">
    <source>
        <dbReference type="ARBA" id="ARBA00022448"/>
    </source>
</evidence>
<feature type="chain" id="PRO_5038621615" evidence="6">
    <location>
        <begin position="21"/>
        <end position="551"/>
    </location>
</feature>
<dbReference type="PANTHER" id="PTHR43649">
    <property type="entry name" value="ARABINOSE-BINDING PROTEIN-RELATED"/>
    <property type="match status" value="1"/>
</dbReference>
<protein>
    <submittedName>
        <fullName evidence="7">ABC transporter substrate-binding protein</fullName>
    </submittedName>
</protein>
<dbReference type="Proteomes" id="UP000247476">
    <property type="component" value="Unassembled WGS sequence"/>
</dbReference>
<dbReference type="PROSITE" id="PS51257">
    <property type="entry name" value="PROKAR_LIPOPROTEIN"/>
    <property type="match status" value="1"/>
</dbReference>
<comment type="caution">
    <text evidence="7">The sequence shown here is derived from an EMBL/GenBank/DDBJ whole genome shotgun (WGS) entry which is preliminary data.</text>
</comment>
<dbReference type="Pfam" id="PF01547">
    <property type="entry name" value="SBP_bac_1"/>
    <property type="match status" value="1"/>
</dbReference>
<evidence type="ECO:0000256" key="4">
    <source>
        <dbReference type="ARBA" id="ARBA00022729"/>
    </source>
</evidence>
<keyword evidence="3" id="KW-0813">Transport</keyword>
<keyword evidence="4 6" id="KW-0732">Signal</keyword>
<proteinExistence type="inferred from homology"/>
<feature type="signal peptide" evidence="6">
    <location>
        <begin position="1"/>
        <end position="20"/>
    </location>
</feature>
<dbReference type="PANTHER" id="PTHR43649:SF31">
    <property type="entry name" value="SN-GLYCEROL-3-PHOSPHATE-BINDING PERIPLASMIC PROTEIN UGPB"/>
    <property type="match status" value="1"/>
</dbReference>
<feature type="region of interest" description="Disordered" evidence="5">
    <location>
        <begin position="23"/>
        <end position="44"/>
    </location>
</feature>
<dbReference type="SUPFAM" id="SSF53850">
    <property type="entry name" value="Periplasmic binding protein-like II"/>
    <property type="match status" value="1"/>
</dbReference>
<dbReference type="InterPro" id="IPR050490">
    <property type="entry name" value="Bact_solute-bd_prot1"/>
</dbReference>
<evidence type="ECO:0000256" key="1">
    <source>
        <dbReference type="ARBA" id="ARBA00004196"/>
    </source>
</evidence>
<organism evidence="7 8">
    <name type="scientific">Paenibacillus flagellatus</name>
    <dbReference type="NCBI Taxonomy" id="2211139"/>
    <lineage>
        <taxon>Bacteria</taxon>
        <taxon>Bacillati</taxon>
        <taxon>Bacillota</taxon>
        <taxon>Bacilli</taxon>
        <taxon>Bacillales</taxon>
        <taxon>Paenibacillaceae</taxon>
        <taxon>Paenibacillus</taxon>
    </lineage>
</organism>
<dbReference type="GO" id="GO:0030313">
    <property type="term" value="C:cell envelope"/>
    <property type="evidence" value="ECO:0007669"/>
    <property type="project" value="UniProtKB-SubCell"/>
</dbReference>
<gene>
    <name evidence="7" type="ORF">DLM86_03320</name>
</gene>
<dbReference type="Gene3D" id="3.40.190.10">
    <property type="entry name" value="Periplasmic binding protein-like II"/>
    <property type="match status" value="2"/>
</dbReference>
<evidence type="ECO:0000313" key="8">
    <source>
        <dbReference type="Proteomes" id="UP000247476"/>
    </source>
</evidence>
<evidence type="ECO:0000256" key="5">
    <source>
        <dbReference type="SAM" id="MobiDB-lite"/>
    </source>
</evidence>
<dbReference type="AlphaFoldDB" id="A0A2V5KY15"/>
<dbReference type="InterPro" id="IPR006059">
    <property type="entry name" value="SBP"/>
</dbReference>
<evidence type="ECO:0000256" key="6">
    <source>
        <dbReference type="SAM" id="SignalP"/>
    </source>
</evidence>
<comment type="subcellular location">
    <subcellularLocation>
        <location evidence="1">Cell envelope</location>
    </subcellularLocation>
</comment>
<evidence type="ECO:0000313" key="7">
    <source>
        <dbReference type="EMBL" id="PYI57477.1"/>
    </source>
</evidence>
<dbReference type="EMBL" id="QJVJ01000001">
    <property type="protein sequence ID" value="PYI57477.1"/>
    <property type="molecule type" value="Genomic_DNA"/>
</dbReference>
<sequence>MKRWLYVSLAAVAAAALVTACSGGGKDPAESADPGGSSAAGTPAKKGDITVSVYDRGNVPASEGKIESNRWTKWINENGPANATFVPIPRTDPGQKWNVLFASQSAPDIVNEFDPNILNPLIDQKQLMPLDELIDKHSVEYKQLLKDYPALKKVTTGPDGKIYKIGRVLTTIPLNAMFIRTDWLNALNLQVPKTTEELYQVAKAFAERDPDGNGKKDTYGMALSWRSENVIDGMFGSPGSSYGLVNGLPSRAFENTRAAVEFKKRLYDENIVDKDFANDKNGTKARQDFLNGKIGIYPVFVSSWFDFSVTDMQTLKKAAPGAIVEPIALPKSPAGEYVPELQNPIQATTAINAKTKDPVAAIKYIDFIDRLSTGRTLRFGLEGTHYKLNERGCPQPIDPEKTKTEVSWAGDFAQSYSHLLDPKCAAYETQYNPSVPEQKAGLDMFGKAKKLYMDPNKQYRTVTLGEHMPTLPKEMQTTMNTVSKDINDIWLKSVLRGESYSVEQAYKDVLSTWEKAGGKQIDDFMIDWYKNKKDSSFLMKDLWDTVAKQSQ</sequence>
<dbReference type="RefSeq" id="WP_110838518.1">
    <property type="nucleotide sequence ID" value="NZ_QJVJ01000001.1"/>
</dbReference>
<keyword evidence="8" id="KW-1185">Reference proteome</keyword>
<name>A0A2V5KY15_9BACL</name>
<reference evidence="7 8" key="1">
    <citation type="submission" date="2018-05" db="EMBL/GenBank/DDBJ databases">
        <title>Paenibacillus flagellatus sp. nov., isolated from selenium mineral soil.</title>
        <authorList>
            <person name="Dai X."/>
        </authorList>
    </citation>
    <scope>NUCLEOTIDE SEQUENCE [LARGE SCALE GENOMIC DNA]</scope>
    <source>
        <strain evidence="7 8">DXL2</strain>
    </source>
</reference>
<comment type="similarity">
    <text evidence="2">Belongs to the bacterial solute-binding protein 1 family.</text>
</comment>
<accession>A0A2V5KY15</accession>
<evidence type="ECO:0000256" key="2">
    <source>
        <dbReference type="ARBA" id="ARBA00008520"/>
    </source>
</evidence>